<dbReference type="STRING" id="517417.Cpar_0122"/>
<dbReference type="RefSeq" id="WP_012501385.1">
    <property type="nucleotide sequence ID" value="NC_011027.1"/>
</dbReference>
<keyword evidence="1" id="KW-0812">Transmembrane</keyword>
<dbReference type="AlphaFoldDB" id="B3QRM8"/>
<dbReference type="EMBL" id="CP001099">
    <property type="protein sequence ID" value="ACF10550.1"/>
    <property type="molecule type" value="Genomic_DNA"/>
</dbReference>
<reference evidence="2" key="1">
    <citation type="submission" date="2008-06" db="EMBL/GenBank/DDBJ databases">
        <title>Complete sequence of Chlorobaculum parvum NCIB 8327.</title>
        <authorList>
            <consortium name="US DOE Joint Genome Institute"/>
            <person name="Lucas S."/>
            <person name="Copeland A."/>
            <person name="Lapidus A."/>
            <person name="Glavina del Rio T."/>
            <person name="Dalin E."/>
            <person name="Tice H."/>
            <person name="Bruce D."/>
            <person name="Goodwin L."/>
            <person name="Pitluck S."/>
            <person name="Schmutz J."/>
            <person name="Larimer F."/>
            <person name="Land M."/>
            <person name="Hauser L."/>
            <person name="Kyrpides N."/>
            <person name="Mikhailova N."/>
            <person name="Zhao F."/>
            <person name="Li T."/>
            <person name="Liu Z."/>
            <person name="Overmann J."/>
            <person name="Bryant D.A."/>
            <person name="Richardson P."/>
        </authorList>
    </citation>
    <scope>NUCLEOTIDE SEQUENCE [LARGE SCALE GENOMIC DNA]</scope>
    <source>
        <strain evidence="2">NCIB 8327</strain>
    </source>
</reference>
<evidence type="ECO:0000313" key="3">
    <source>
        <dbReference type="Proteomes" id="UP000008811"/>
    </source>
</evidence>
<gene>
    <name evidence="2" type="ordered locus">Cpar_0122</name>
</gene>
<dbReference type="Proteomes" id="UP000008811">
    <property type="component" value="Chromosome"/>
</dbReference>
<proteinExistence type="predicted"/>
<dbReference type="HOGENOM" id="CLU_1088583_0_0_10"/>
<dbReference type="OrthoDB" id="9851418at2"/>
<organism evidence="2 3">
    <name type="scientific">Chlorobaculum parvum (strain DSM 263 / NCIMB 8327)</name>
    <name type="common">Chlorobium vibrioforme subsp. thiosulfatophilum</name>
    <dbReference type="NCBI Taxonomy" id="517417"/>
    <lineage>
        <taxon>Bacteria</taxon>
        <taxon>Pseudomonadati</taxon>
        <taxon>Chlorobiota</taxon>
        <taxon>Chlorobiia</taxon>
        <taxon>Chlorobiales</taxon>
        <taxon>Chlorobiaceae</taxon>
        <taxon>Chlorobaculum</taxon>
    </lineage>
</organism>
<name>B3QRM8_CHLP8</name>
<evidence type="ECO:0000256" key="1">
    <source>
        <dbReference type="SAM" id="Phobius"/>
    </source>
</evidence>
<sequence>MAKEEFEKLVASLYENYKKGRINRLSDSTLYEWSDVERLYSLICMLKKSENKKNLYLLVKDFISIYVTCVERRDYGYDFLNFDKIFNAISTLKCRESLELLRFFKRKLVDKGFSEEVVVLINKIKKKQYECAFSEYLNSWHNLRRLGRLIVAWITKDIYGLFFGLLSLLVLSIFFLLPNNVCQECAVFAFDKNAYSSNWLINHALNVIVLFFSLSDKVDVSPLSFWGIFLLVLERVLFWVIVVKYLIKEIEERYL</sequence>
<accession>B3QRM8</accession>
<feature type="transmembrane region" description="Helical" evidence="1">
    <location>
        <begin position="158"/>
        <end position="177"/>
    </location>
</feature>
<feature type="transmembrane region" description="Helical" evidence="1">
    <location>
        <begin position="226"/>
        <end position="247"/>
    </location>
</feature>
<dbReference type="eggNOG" id="ENOG502ZXAI">
    <property type="taxonomic scope" value="Bacteria"/>
</dbReference>
<protein>
    <submittedName>
        <fullName evidence="2">Uncharacterized protein</fullName>
    </submittedName>
</protein>
<keyword evidence="3" id="KW-1185">Reference proteome</keyword>
<dbReference type="KEGG" id="cpc:Cpar_0122"/>
<feature type="transmembrane region" description="Helical" evidence="1">
    <location>
        <begin position="197"/>
        <end position="214"/>
    </location>
</feature>
<evidence type="ECO:0000313" key="2">
    <source>
        <dbReference type="EMBL" id="ACF10550.1"/>
    </source>
</evidence>
<keyword evidence="1" id="KW-0472">Membrane</keyword>
<keyword evidence="1" id="KW-1133">Transmembrane helix</keyword>